<evidence type="ECO:0000313" key="1">
    <source>
        <dbReference type="EMBL" id="AUX80447.1"/>
    </source>
</evidence>
<dbReference type="GO" id="GO:0015774">
    <property type="term" value="P:polysaccharide transport"/>
    <property type="evidence" value="ECO:0007669"/>
    <property type="project" value="InterPro"/>
</dbReference>
<name>A0A2L0HGA9_RHIFR</name>
<dbReference type="AlphaFoldDB" id="A0A2L0HGA9"/>
<accession>A0A2L0HGA9</accession>
<protein>
    <submittedName>
        <fullName evidence="1">Capsule polysaccharide biosynthesis protein</fullName>
    </submittedName>
</protein>
<gene>
    <name evidence="1" type="ORF">NXT3_PC01295</name>
</gene>
<geneLocation type="plasmid" evidence="2">
    <name>psfrenxt3c</name>
</geneLocation>
<sequence>MNVLIYCKPSLEGRAFHNSAHWVWLGHQLAKAFLNEGHAVSICLNSHQMERWYKQNESLLDRIENKFVVDFPSNITAGRFTLDHFLAASGSETDISAPLDVFKTAVGDAKFDCIISVCDRGILPRSAFPEAMHFSFVESPFTRAPYPRLWALDATGIDRSDVFHTGVASQFLEGITHPEIEAARRFAKDMSHKLKRRQLSELSLGRLRSKNVLVALQKEGVSALDTYTPYSSQLDFLLDVLETIPRDVGAVVTEHPQYPVIEKSAFNYLRENYPNLLVYPKWMAVEGISQNLLSIVDAAVVQTSTVGIQASLIFGKPAVCVAPESRVGPFVPCHDIGSLRNIEDIPVLRDDYRYRMLAFQLFRYTYTDQAAFEDGQLVRAVAQAFKKRDANSLYAEEFASREQFLKVGIAKVVNAAAKPRAFDKLIHLPGAPIALIETYQVHQEMTAAQLQKVKPPQPPVKRKPGRDTLKWRVLYALEAALPAAIVRPSEKVLKKLKVI</sequence>
<keyword evidence="1" id="KW-0614">Plasmid</keyword>
<dbReference type="GO" id="GO:0000271">
    <property type="term" value="P:polysaccharide biosynthetic process"/>
    <property type="evidence" value="ECO:0007669"/>
    <property type="project" value="InterPro"/>
</dbReference>
<evidence type="ECO:0000313" key="2">
    <source>
        <dbReference type="Proteomes" id="UP000239340"/>
    </source>
</evidence>
<dbReference type="InterPro" id="IPR007833">
    <property type="entry name" value="Capsule_polysaccharide_synth"/>
</dbReference>
<reference evidence="1 2" key="1">
    <citation type="submission" date="2017-10" db="EMBL/GenBank/DDBJ databases">
        <title>Analysis of the genome sequences of Rhizobium populations associated to common bean (phaseolus vulgaris).</title>
        <authorList>
            <person name="Bustos P."/>
            <person name="Santamaria R.I."/>
            <person name="Miranda-Sanchez F."/>
            <person name="Perez-Carrascal O."/>
            <person name="Juarez S."/>
            <person name="Lozano L."/>
            <person name="Martinez-Flores I."/>
            <person name="Vinuesa P."/>
            <person name="Martinez-Romero E."/>
            <person name="Cevallos M.A."/>
            <person name="Romero D."/>
            <person name="Davila G."/>
            <person name="Gonzalez V."/>
        </authorList>
    </citation>
    <scope>NUCLEOTIDE SEQUENCE [LARGE SCALE GENOMIC DNA]</scope>
    <source>
        <strain evidence="1 2">NXT3</strain>
        <plasmid evidence="2">Plasmid psfrenxt3c</plasmid>
    </source>
</reference>
<dbReference type="Proteomes" id="UP000239340">
    <property type="component" value="Plasmid pSfreNXT3c"/>
</dbReference>
<proteinExistence type="predicted"/>
<organism evidence="1 2">
    <name type="scientific">Rhizobium fredii</name>
    <name type="common">Sinorhizobium fredii</name>
    <dbReference type="NCBI Taxonomy" id="380"/>
    <lineage>
        <taxon>Bacteria</taxon>
        <taxon>Pseudomonadati</taxon>
        <taxon>Pseudomonadota</taxon>
        <taxon>Alphaproteobacteria</taxon>
        <taxon>Hyphomicrobiales</taxon>
        <taxon>Rhizobiaceae</taxon>
        <taxon>Sinorhizobium/Ensifer group</taxon>
        <taxon>Sinorhizobium</taxon>
    </lineage>
</organism>
<dbReference type="Pfam" id="PF05159">
    <property type="entry name" value="Capsule_synth"/>
    <property type="match status" value="1"/>
</dbReference>
<dbReference type="EMBL" id="CP024310">
    <property type="protein sequence ID" value="AUX80447.1"/>
    <property type="molecule type" value="Genomic_DNA"/>
</dbReference>